<evidence type="ECO:0000313" key="1">
    <source>
        <dbReference type="EMBL" id="KAF4613891.1"/>
    </source>
</evidence>
<dbReference type="AlphaFoldDB" id="A0A8H4QMZ8"/>
<gene>
    <name evidence="1" type="ORF">D9613_008138</name>
</gene>
<reference evidence="1 2" key="1">
    <citation type="submission" date="2019-12" db="EMBL/GenBank/DDBJ databases">
        <authorList>
            <person name="Floudas D."/>
            <person name="Bentzer J."/>
            <person name="Ahren D."/>
            <person name="Johansson T."/>
            <person name="Persson P."/>
            <person name="Tunlid A."/>
        </authorList>
    </citation>
    <scope>NUCLEOTIDE SEQUENCE [LARGE SCALE GENOMIC DNA]</scope>
    <source>
        <strain evidence="1 2">CBS 102.39</strain>
    </source>
</reference>
<protein>
    <submittedName>
        <fullName evidence="1">Uncharacterized protein</fullName>
    </submittedName>
</protein>
<sequence length="422" mass="47385">MLLSQELFDMVIDKASYFRPDDRLRTRILVSLSLVSRAFRERAHYHLFASITLRQGEDADRALGRLFSLLESDPSTDTTGVASRIISFTCWIAQHNVNSAVGILKKLFIGNGKPCSLSLRFPLSAGNGWSSLPEDLEESLFQVCHRPRLASLSLHRTQRIPRNFLRNSFIKRLHLTDVSVSNTHLPESSFAGIAGQGHSDTVTLESLEGSSKNPILTLLVTASQQIDPTVIFSQLKELHLHLAGMDFNMNMDEIIRGCQGPLEILKLSLHTSLAYSDSSEIPLYRHCNLHTLEVTAVKPSTIPLSHMAKLLDRIGYPPSLHTINLCFPAALRNLPMPGDDGPFPALDSLKCQILDNIFMQKKFDRVRKLTLGIHEVPPNPLRRSCYGTPDIRSRFPQILTRKNLTFSVHIHPSTSFFDTLLY</sequence>
<organism evidence="1 2">
    <name type="scientific">Agrocybe pediades</name>
    <dbReference type="NCBI Taxonomy" id="84607"/>
    <lineage>
        <taxon>Eukaryota</taxon>
        <taxon>Fungi</taxon>
        <taxon>Dikarya</taxon>
        <taxon>Basidiomycota</taxon>
        <taxon>Agaricomycotina</taxon>
        <taxon>Agaricomycetes</taxon>
        <taxon>Agaricomycetidae</taxon>
        <taxon>Agaricales</taxon>
        <taxon>Agaricineae</taxon>
        <taxon>Strophariaceae</taxon>
        <taxon>Agrocybe</taxon>
    </lineage>
</organism>
<comment type="caution">
    <text evidence="1">The sequence shown here is derived from an EMBL/GenBank/DDBJ whole genome shotgun (WGS) entry which is preliminary data.</text>
</comment>
<keyword evidence="2" id="KW-1185">Reference proteome</keyword>
<dbReference type="EMBL" id="JAACJL010000045">
    <property type="protein sequence ID" value="KAF4613891.1"/>
    <property type="molecule type" value="Genomic_DNA"/>
</dbReference>
<evidence type="ECO:0000313" key="2">
    <source>
        <dbReference type="Proteomes" id="UP000521872"/>
    </source>
</evidence>
<dbReference type="Proteomes" id="UP000521872">
    <property type="component" value="Unassembled WGS sequence"/>
</dbReference>
<name>A0A8H4QMZ8_9AGAR</name>
<accession>A0A8H4QMZ8</accession>
<proteinExistence type="predicted"/>